<keyword evidence="2" id="KW-0812">Transmembrane</keyword>
<dbReference type="GO" id="GO:0009306">
    <property type="term" value="P:protein secretion"/>
    <property type="evidence" value="ECO:0007669"/>
    <property type="project" value="InterPro"/>
</dbReference>
<dbReference type="PANTHER" id="PTHR36985">
    <property type="entry name" value="TRANSLOCATION AND ASSEMBLY MODULE SUBUNIT TAMB"/>
    <property type="match status" value="1"/>
</dbReference>
<evidence type="ECO:0000256" key="3">
    <source>
        <dbReference type="ARBA" id="ARBA00022989"/>
    </source>
</evidence>
<dbReference type="PANTHER" id="PTHR36985:SF1">
    <property type="entry name" value="TRANSLOCATION AND ASSEMBLY MODULE SUBUNIT TAMB"/>
    <property type="match status" value="1"/>
</dbReference>
<gene>
    <name evidence="6" type="ORF">B5C34_08585</name>
</gene>
<organism evidence="6 7">
    <name type="scientific">Pacificimonas flava</name>
    <dbReference type="NCBI Taxonomy" id="1234595"/>
    <lineage>
        <taxon>Bacteria</taxon>
        <taxon>Pseudomonadati</taxon>
        <taxon>Pseudomonadota</taxon>
        <taxon>Alphaproteobacteria</taxon>
        <taxon>Sphingomonadales</taxon>
        <taxon>Sphingosinicellaceae</taxon>
        <taxon>Pacificimonas</taxon>
    </lineage>
</organism>
<dbReference type="RefSeq" id="WP_088712283.1">
    <property type="nucleotide sequence ID" value="NZ_NFZT01000001.1"/>
</dbReference>
<dbReference type="InterPro" id="IPR007452">
    <property type="entry name" value="TamB_C"/>
</dbReference>
<keyword evidence="7" id="KW-1185">Reference proteome</keyword>
<dbReference type="EMBL" id="NFZT01000001">
    <property type="protein sequence ID" value="OWV33510.1"/>
    <property type="molecule type" value="Genomic_DNA"/>
</dbReference>
<proteinExistence type="predicted"/>
<name>A0A219B547_9SPHN</name>
<dbReference type="Proteomes" id="UP000198462">
    <property type="component" value="Unassembled WGS sequence"/>
</dbReference>
<dbReference type="OrthoDB" id="7784409at2"/>
<evidence type="ECO:0000259" key="5">
    <source>
        <dbReference type="Pfam" id="PF04357"/>
    </source>
</evidence>
<feature type="domain" description="Translocation and assembly module TamB C-terminal" evidence="5">
    <location>
        <begin position="1038"/>
        <end position="1378"/>
    </location>
</feature>
<sequence length="1379" mass="145455">MRLRRHLIRIGALTLAVPLLLLAALLALSDTQPGRDLLLTQLGLLSDQLGVEVRAQRITGSLRDEFVIEQFQLADRRGTFFEAPTVTIRWQPQRLISNQEIVIDRAYVPSARLARLPVVESPPSGGRKVDVDLASLHIDSLALGRPVVGQALTGALATSLRLRGQEVSARARLQSAAGGDRVAFELDAVPSEDRFGISGQAHLPAGGLVSQAISLDRTFRLQLAGAGNWSAWQGRLRAEAGDSRTEEIAALQIVGTKGSFRFGGRTNPGALTGGLIERVAPSGLAVRGSLAVQREALPLIVRASGDAIKLSARGRVSPSFSTVSEGRVRLSLLQPANLLSTLDGENMQLTAELTGALADPDGRYEFSADWFSLGNQRILSPAASGRFGPELGEDSFTINGRFDRLTGAGDFVEDLLRSAAFSGGVRLEGLNLEAPDLRFRNPVGRATGQVRLDLRTGRYDVQTDVNVPSYEIPGYGAVAYRGRLHLRPDPALPRKLRVSGPSRIETTRLDNGFLRFLAGGLPRARAQMDRDADGIISFGDARVTAPSLSLEGDAAYLLGGQIEASAAGRQEMFGDIAVDLSGAISRPAARVDVVRYDLGLPIRDIAARFEPDEQGYAFELRGSSMVGPVQSRGRIDLGQGIVFRIEQASVAGLSAHGHLSSPTGVPVAGTLDVSGPGISGDIEFSPAGSDQRIAATALLRRARLGPTAELAVGRGTVTGEFLLSPGSAPQVDLGFEGKGLQAGDVAASELQLSYRSDDGRGRLGLSARGQRGRPFDISADAVLAETTTTVDLSGTFGDDELSLTSPARFEYAEAGWRLPPVRLRIGAGQATLAASAERGRLRGEAIFDGVPLAPLSLADPRLSFSGTATGRIEGSLGEGDQRADISLRLNDLLRLTEAAADPVDIGILARLRGPKAAVRTRILGNGGARLGALQARLSGLSSLAAAPASTIANAPVDAYFRYDGPAEAVWPLTGVSAARISGPVSAAVDIGGTVDTPNFDGYVAGERLRFESAASGTLIEDLELAGRFEGPTLTLTRFEGESQSGGTVSGAGQVDLSFARGFPFDIRVASDGADLVDIATLRARVSGDILVEGRPEGGRISGDLAVDSARYRTDAAQTRTIPLLEVEETGTEFTRTARTVATPTGWELDVRTTGSGNIMARGQGLDSEWAVAIDLTGDVQEPKLRGRATLVRGDYDFAGRRFELTRGEIDFQGAYPPDPALDIDAESRIEGFAAQIRIRGTANQPEIELSSIPALPQDEILSRILFGSSIAELNAAEAIQLAGAVASLQAGETSVLDPIGNIRSAIGIDRLRLGGSSDGGTSIAAGEFIGRRTYLEFAADTRGGTSTQIEYALNRAFSLLGRVSTFGGNSIGVRISDDY</sequence>
<dbReference type="GO" id="GO:0005886">
    <property type="term" value="C:plasma membrane"/>
    <property type="evidence" value="ECO:0007669"/>
    <property type="project" value="InterPro"/>
</dbReference>
<keyword evidence="4" id="KW-0472">Membrane</keyword>
<evidence type="ECO:0000313" key="7">
    <source>
        <dbReference type="Proteomes" id="UP000198462"/>
    </source>
</evidence>
<evidence type="ECO:0000313" key="6">
    <source>
        <dbReference type="EMBL" id="OWV33510.1"/>
    </source>
</evidence>
<dbReference type="Pfam" id="PF04357">
    <property type="entry name" value="TamB"/>
    <property type="match status" value="1"/>
</dbReference>
<comment type="subcellular location">
    <subcellularLocation>
        <location evidence="1">Membrane</location>
        <topology evidence="1">Single-pass membrane protein</topology>
    </subcellularLocation>
</comment>
<evidence type="ECO:0000256" key="2">
    <source>
        <dbReference type="ARBA" id="ARBA00022692"/>
    </source>
</evidence>
<keyword evidence="3" id="KW-1133">Transmembrane helix</keyword>
<protein>
    <recommendedName>
        <fullName evidence="5">Translocation and assembly module TamB C-terminal domain-containing protein</fullName>
    </recommendedName>
</protein>
<comment type="caution">
    <text evidence="6">The sequence shown here is derived from an EMBL/GenBank/DDBJ whole genome shotgun (WGS) entry which is preliminary data.</text>
</comment>
<evidence type="ECO:0000256" key="4">
    <source>
        <dbReference type="ARBA" id="ARBA00023136"/>
    </source>
</evidence>
<accession>A0A219B547</accession>
<evidence type="ECO:0000256" key="1">
    <source>
        <dbReference type="ARBA" id="ARBA00004167"/>
    </source>
</evidence>
<reference evidence="7" key="1">
    <citation type="submission" date="2017-05" db="EMBL/GenBank/DDBJ databases">
        <authorList>
            <person name="Lin X."/>
        </authorList>
    </citation>
    <scope>NUCLEOTIDE SEQUENCE [LARGE SCALE GENOMIC DNA]</scope>
    <source>
        <strain evidence="7">JLT2012</strain>
    </source>
</reference>